<dbReference type="EMBL" id="CP036425">
    <property type="protein sequence ID" value="QDU34626.1"/>
    <property type="molecule type" value="Genomic_DNA"/>
</dbReference>
<keyword evidence="1" id="KW-1133">Transmembrane helix</keyword>
<dbReference type="RefSeq" id="WP_145078736.1">
    <property type="nucleotide sequence ID" value="NZ_CP036425.1"/>
</dbReference>
<dbReference type="Proteomes" id="UP000317369">
    <property type="component" value="Chromosome"/>
</dbReference>
<organism evidence="2 3">
    <name type="scientific">Poriferisphaera corsica</name>
    <dbReference type="NCBI Taxonomy" id="2528020"/>
    <lineage>
        <taxon>Bacteria</taxon>
        <taxon>Pseudomonadati</taxon>
        <taxon>Planctomycetota</taxon>
        <taxon>Phycisphaerae</taxon>
        <taxon>Phycisphaerales</taxon>
        <taxon>Phycisphaeraceae</taxon>
        <taxon>Poriferisphaera</taxon>
    </lineage>
</organism>
<dbReference type="GO" id="GO:0005886">
    <property type="term" value="C:plasma membrane"/>
    <property type="evidence" value="ECO:0007669"/>
    <property type="project" value="TreeGrafter"/>
</dbReference>
<evidence type="ECO:0000313" key="3">
    <source>
        <dbReference type="Proteomes" id="UP000317369"/>
    </source>
</evidence>
<dbReference type="OrthoDB" id="223541at2"/>
<dbReference type="GO" id="GO:0090313">
    <property type="term" value="P:regulation of protein targeting to membrane"/>
    <property type="evidence" value="ECO:0007669"/>
    <property type="project" value="TreeGrafter"/>
</dbReference>
<keyword evidence="1" id="KW-0472">Membrane</keyword>
<evidence type="ECO:0000256" key="1">
    <source>
        <dbReference type="SAM" id="Phobius"/>
    </source>
</evidence>
<keyword evidence="1" id="KW-0812">Transmembrane</keyword>
<protein>
    <submittedName>
        <fullName evidence="2">Uncharacterized protein</fullName>
    </submittedName>
</protein>
<feature type="transmembrane region" description="Helical" evidence="1">
    <location>
        <begin position="21"/>
        <end position="39"/>
    </location>
</feature>
<reference evidence="2 3" key="1">
    <citation type="submission" date="2019-02" db="EMBL/GenBank/DDBJ databases">
        <title>Deep-cultivation of Planctomycetes and their phenomic and genomic characterization uncovers novel biology.</title>
        <authorList>
            <person name="Wiegand S."/>
            <person name="Jogler M."/>
            <person name="Boedeker C."/>
            <person name="Pinto D."/>
            <person name="Vollmers J."/>
            <person name="Rivas-Marin E."/>
            <person name="Kohn T."/>
            <person name="Peeters S.H."/>
            <person name="Heuer A."/>
            <person name="Rast P."/>
            <person name="Oberbeckmann S."/>
            <person name="Bunk B."/>
            <person name="Jeske O."/>
            <person name="Meyerdierks A."/>
            <person name="Storesund J.E."/>
            <person name="Kallscheuer N."/>
            <person name="Luecker S."/>
            <person name="Lage O.M."/>
            <person name="Pohl T."/>
            <person name="Merkel B.J."/>
            <person name="Hornburger P."/>
            <person name="Mueller R.-W."/>
            <person name="Bruemmer F."/>
            <person name="Labrenz M."/>
            <person name="Spormann A.M."/>
            <person name="Op den Camp H."/>
            <person name="Overmann J."/>
            <person name="Amann R."/>
            <person name="Jetten M.S.M."/>
            <person name="Mascher T."/>
            <person name="Medema M.H."/>
            <person name="Devos D.P."/>
            <person name="Kaster A.-K."/>
            <person name="Ovreas L."/>
            <person name="Rohde M."/>
            <person name="Galperin M.Y."/>
            <person name="Jogler C."/>
        </authorList>
    </citation>
    <scope>NUCLEOTIDE SEQUENCE [LARGE SCALE GENOMIC DNA]</scope>
    <source>
        <strain evidence="2 3">KS4</strain>
    </source>
</reference>
<proteinExistence type="predicted"/>
<name>A0A517YWM0_9BACT</name>
<dbReference type="AlphaFoldDB" id="A0A517YWM0"/>
<gene>
    <name evidence="2" type="ORF">KS4_26970</name>
</gene>
<evidence type="ECO:0000313" key="2">
    <source>
        <dbReference type="EMBL" id="QDU34626.1"/>
    </source>
</evidence>
<keyword evidence="3" id="KW-1185">Reference proteome</keyword>
<dbReference type="PANTHER" id="PTHR30441">
    <property type="entry name" value="DUF748 DOMAIN-CONTAINING PROTEIN"/>
    <property type="match status" value="1"/>
</dbReference>
<dbReference type="PANTHER" id="PTHR30441:SF8">
    <property type="entry name" value="DUF748 DOMAIN-CONTAINING PROTEIN"/>
    <property type="match status" value="1"/>
</dbReference>
<dbReference type="KEGG" id="pcor:KS4_26970"/>
<accession>A0A517YWM0</accession>
<sequence>MSKLRNLKGSLRQRGGWKQKFLWGVLLCMVVLGSALFYLTRPERLGRICTLFLEQATGARATIREASITQDLRIELSDVDIRVPGREDAVGRLMSVEEVEIDPSIWSILTGSFQAEAVRLVQPTVYVTEDLDSGLMNFQILADNQDQGEGQQRELPTSIPVLSIRDAKVVLGVYEGGEYVVNEEMEIEGRINRKRGYEDGYYFVLREMAGPETKAPKFEGEFNLEKQTFLVNLSGFEFQHRQLMYLPMDVRNWWERLGLRGDVPTMKIGYEPIKGVFADVELTDGEVKIPFEEFPAKLSQVDLRMQIENDRVHISRLTGELQAGEMTHVRYSITGDMYGLEASAPFELRLNTDKFEVADDPEFIFGMPPEVQKQYSLFTPRGLFRASARISRKEAGGDIAYRGTVDLLDVRGEYKKFKFPLEKASGEVLFERNLITLQNVRGKGLDGGDVLINGTIKNPGPAAESQMKVHVDQMPINQRIFDAMKEKHRKMVGQFVFMPAADKLAKDGLIRLSADETGDAPVFKPGGKVDMDIDIYRPGVKGAKPQIRTDIAMRGSRVLFKHWPYPVIALGGHVIVDDTGTLLKDLKFAGLSGGEIEVDGRITKKPENKADVDVRITKFNVPSDAYLVSSVPESKNEWLKRMRVGGMLHGEGLVKFELPAKPAFTFKLGFKGMELNPLDSGYLIKDMSGQADLTQQGIVFRDIKGTHEGGEVEVNGEVDWSEKPAKMAFDIEARDLVIERAVLSVLPPEADEAKEGLGELFDTFEFGGRADLNVAVSNKNELKKLAVDVSLKPYELSFDYNKHRFELTDMSGVIRAEEKRAIFDKLGGKFKNGEFEVSGIREYGEYENEVIDFKIKSAAIDLTTRALLPENIVEMIDDYSINGSYEVEDGRLIVRDENTDRPKYEIESTIKMTGGMAKLGMPITGYEGDVKVKVIGYRGQTYPWVDLQLDAERFFVMDRLVQPFEMQMTSGEATNQLIMRKLRGDIYGGTIVGDGEILLGDEGDYRFDVKVHDANVDAVLTPKEFNSQIIAHDEGADNGIYLPMPEFKEGTLSASLLIEQNFGDVSSRCGRGMLQVRDAKLYNQPLGLALLQAASFTLPTAQSFDSANARYVVDGDTVYVDSLAITSAGFEMRGSGEIGLPEMNLDLTMYTKNPNAIDIGPLGSIIDMVKNEFIAVQVGGTMSDPQAMIAPFTGFRNSWNEIFGSKQARRQWDDIDKTGQ</sequence>
<dbReference type="InterPro" id="IPR052894">
    <property type="entry name" value="AsmA-related"/>
</dbReference>